<dbReference type="GO" id="GO:0005737">
    <property type="term" value="C:cytoplasm"/>
    <property type="evidence" value="ECO:0007669"/>
    <property type="project" value="TreeGrafter"/>
</dbReference>
<organism evidence="5 6">
    <name type="scientific">Fictibacillus enclensis</name>
    <dbReference type="NCBI Taxonomy" id="1017270"/>
    <lineage>
        <taxon>Bacteria</taxon>
        <taxon>Bacillati</taxon>
        <taxon>Bacillota</taxon>
        <taxon>Bacilli</taxon>
        <taxon>Bacillales</taxon>
        <taxon>Fictibacillaceae</taxon>
        <taxon>Fictibacillus</taxon>
    </lineage>
</organism>
<evidence type="ECO:0000313" key="6">
    <source>
        <dbReference type="Proteomes" id="UP000054099"/>
    </source>
</evidence>
<dbReference type="InterPro" id="IPR000182">
    <property type="entry name" value="GNAT_dom"/>
</dbReference>
<dbReference type="EMBL" id="LNQN01000007">
    <property type="protein sequence ID" value="KSU80335.1"/>
    <property type="molecule type" value="Genomic_DNA"/>
</dbReference>
<sequence>MKELQTERLRLRPWKPSDYKDLYEYAKSEQVGPNAGWKPHKDEEESKEIIDLFLKEDETWAIELLSEGKVIGSIGLHDRTPDLSLVYLNQKEIGYVLNPAYWGNGYVPEAVKTVLQFGFEELNLDIVWCGHFDFNHNSKRVNEKCGFNFRFSQEKILERVDGKVVTSLYYSILKEEYEERTQQVE</sequence>
<dbReference type="PANTHER" id="PTHR43792:SF8">
    <property type="entry name" value="[RIBOSOMAL PROTEIN US5]-ALANINE N-ACETYLTRANSFERASE"/>
    <property type="match status" value="1"/>
</dbReference>
<evidence type="ECO:0000256" key="3">
    <source>
        <dbReference type="ARBA" id="ARBA00038502"/>
    </source>
</evidence>
<comment type="similarity">
    <text evidence="3">Belongs to the acetyltransferase family. RimJ subfamily.</text>
</comment>
<keyword evidence="1 5" id="KW-0808">Transferase</keyword>
<dbReference type="InterPro" id="IPR051531">
    <property type="entry name" value="N-acetyltransferase"/>
</dbReference>
<accession>A0A0V8J040</accession>
<dbReference type="PANTHER" id="PTHR43792">
    <property type="entry name" value="GNAT FAMILY, PUTATIVE (AFU_ORTHOLOGUE AFUA_3G00765)-RELATED-RELATED"/>
    <property type="match status" value="1"/>
</dbReference>
<evidence type="ECO:0000256" key="1">
    <source>
        <dbReference type="ARBA" id="ARBA00022679"/>
    </source>
</evidence>
<keyword evidence="6" id="KW-1185">Reference proteome</keyword>
<evidence type="ECO:0000259" key="4">
    <source>
        <dbReference type="PROSITE" id="PS51186"/>
    </source>
</evidence>
<dbReference type="Gene3D" id="3.40.630.30">
    <property type="match status" value="1"/>
</dbReference>
<dbReference type="SUPFAM" id="SSF55729">
    <property type="entry name" value="Acyl-CoA N-acyltransferases (Nat)"/>
    <property type="match status" value="1"/>
</dbReference>
<dbReference type="PROSITE" id="PS51186">
    <property type="entry name" value="GNAT"/>
    <property type="match status" value="1"/>
</dbReference>
<evidence type="ECO:0000256" key="2">
    <source>
        <dbReference type="ARBA" id="ARBA00023315"/>
    </source>
</evidence>
<name>A0A0V8J040_9BACL</name>
<dbReference type="Pfam" id="PF13302">
    <property type="entry name" value="Acetyltransf_3"/>
    <property type="match status" value="1"/>
</dbReference>
<comment type="caution">
    <text evidence="5">The sequence shown here is derived from an EMBL/GenBank/DDBJ whole genome shotgun (WGS) entry which is preliminary data.</text>
</comment>
<reference evidence="5 6" key="1">
    <citation type="journal article" date="2014" name="Antonie Van Leeuwenhoek">
        <title>Fictibacillus enclensis sp. nov., isolated from marine sediment.</title>
        <authorList>
            <person name="Dastager S.G."/>
            <person name="Mawlankar R."/>
            <person name="Srinivasan K."/>
            <person name="Tang S.K."/>
            <person name="Lee J.C."/>
            <person name="Ramana V.V."/>
            <person name="Shouche Y.S."/>
        </authorList>
    </citation>
    <scope>NUCLEOTIDE SEQUENCE [LARGE SCALE GENOMIC DNA]</scope>
    <source>
        <strain evidence="5 6">NIO-1003</strain>
    </source>
</reference>
<dbReference type="Proteomes" id="UP000054099">
    <property type="component" value="Unassembled WGS sequence"/>
</dbReference>
<dbReference type="InterPro" id="IPR016181">
    <property type="entry name" value="Acyl_CoA_acyltransferase"/>
</dbReference>
<dbReference type="GO" id="GO:0008999">
    <property type="term" value="F:protein-N-terminal-alanine acetyltransferase activity"/>
    <property type="evidence" value="ECO:0007669"/>
    <property type="project" value="TreeGrafter"/>
</dbReference>
<feature type="domain" description="N-acetyltransferase" evidence="4">
    <location>
        <begin position="9"/>
        <end position="175"/>
    </location>
</feature>
<protein>
    <submittedName>
        <fullName evidence="5">GCN5 family acetyltransferase</fullName>
    </submittedName>
</protein>
<gene>
    <name evidence="5" type="ORF">AS030_20590</name>
</gene>
<evidence type="ECO:0000313" key="5">
    <source>
        <dbReference type="EMBL" id="KSU80335.1"/>
    </source>
</evidence>
<proteinExistence type="inferred from homology"/>
<keyword evidence="2" id="KW-0012">Acyltransferase</keyword>
<dbReference type="RefSeq" id="WP_061975254.1">
    <property type="nucleotide sequence ID" value="NZ_FMAV01000005.1"/>
</dbReference>
<dbReference type="AlphaFoldDB" id="A0A0V8J040"/>
<dbReference type="OrthoDB" id="9785602at2"/>